<comment type="caution">
    <text evidence="1">The sequence shown here is derived from an EMBL/GenBank/DDBJ whole genome shotgun (WGS) entry which is preliminary data.</text>
</comment>
<dbReference type="InParanoid" id="A0A1V8SUS7"/>
<accession>A0A1V8SUS7</accession>
<protein>
    <recommendedName>
        <fullName evidence="3">F-box domain-containing protein</fullName>
    </recommendedName>
</protein>
<organism evidence="1 2">
    <name type="scientific">Cryoendolithus antarcticus</name>
    <dbReference type="NCBI Taxonomy" id="1507870"/>
    <lineage>
        <taxon>Eukaryota</taxon>
        <taxon>Fungi</taxon>
        <taxon>Dikarya</taxon>
        <taxon>Ascomycota</taxon>
        <taxon>Pezizomycotina</taxon>
        <taxon>Dothideomycetes</taxon>
        <taxon>Dothideomycetidae</taxon>
        <taxon>Cladosporiales</taxon>
        <taxon>Cladosporiaceae</taxon>
        <taxon>Cryoendolithus</taxon>
    </lineage>
</organism>
<keyword evidence="2" id="KW-1185">Reference proteome</keyword>
<dbReference type="AlphaFoldDB" id="A0A1V8SUS7"/>
<name>A0A1V8SUS7_9PEZI</name>
<proteinExistence type="predicted"/>
<dbReference type="EMBL" id="NAJO01000026">
    <property type="protein sequence ID" value="OQO02791.1"/>
    <property type="molecule type" value="Genomic_DNA"/>
</dbReference>
<sequence length="257" mass="28194">MTTRVLSAMSTLEDADDMLLDARPTTSAAAEEVTSYIQVTTALDAVNMASGLPTDSPTTLRPLSMMEALAAPSDREVESPCDRIVETLPNEVTEPSLPPIFRLPAELRLMIYDCVFEPMLDLIVLPRAECYPFPPLLQVCRLVRAEVFGSWKSSLAAAIVNNAAHIDFVTAQTLQQGPECALRFSGSGRYAKKALRRAKVHRANLGVLKYVAFRRELGLLATPGLLRDAERVVSEGWRSQSVRAGKVDEGNTELDVY</sequence>
<reference evidence="2" key="1">
    <citation type="submission" date="2017-03" db="EMBL/GenBank/DDBJ databases">
        <title>Genomes of endolithic fungi from Antarctica.</title>
        <authorList>
            <person name="Coleine C."/>
            <person name="Masonjones S."/>
            <person name="Stajich J.E."/>
        </authorList>
    </citation>
    <scope>NUCLEOTIDE SEQUENCE [LARGE SCALE GENOMIC DNA]</scope>
    <source>
        <strain evidence="2">CCFEE 5527</strain>
    </source>
</reference>
<dbReference type="Proteomes" id="UP000192596">
    <property type="component" value="Unassembled WGS sequence"/>
</dbReference>
<evidence type="ECO:0000313" key="1">
    <source>
        <dbReference type="EMBL" id="OQO02791.1"/>
    </source>
</evidence>
<evidence type="ECO:0000313" key="2">
    <source>
        <dbReference type="Proteomes" id="UP000192596"/>
    </source>
</evidence>
<gene>
    <name evidence="1" type="ORF">B0A48_11074</name>
</gene>
<evidence type="ECO:0008006" key="3">
    <source>
        <dbReference type="Google" id="ProtNLM"/>
    </source>
</evidence>